<keyword evidence="1" id="KW-0732">Signal</keyword>
<dbReference type="Gene3D" id="3.40.1420.10">
    <property type="entry name" value="Inhibitor of vertebrate lysozyme"/>
    <property type="match status" value="1"/>
</dbReference>
<protein>
    <submittedName>
        <fullName evidence="2">Ivy family c-type lysozyme inhibitor</fullName>
    </submittedName>
</protein>
<proteinExistence type="predicted"/>
<dbReference type="Pfam" id="PF08816">
    <property type="entry name" value="Ivy"/>
    <property type="match status" value="1"/>
</dbReference>
<dbReference type="SUPFAM" id="SSF89872">
    <property type="entry name" value="Inhibitor of vertebrate lysozyme, Ivy"/>
    <property type="match status" value="1"/>
</dbReference>
<feature type="chain" id="PRO_5047533879" evidence="1">
    <location>
        <begin position="31"/>
        <end position="144"/>
    </location>
</feature>
<feature type="signal peptide" evidence="1">
    <location>
        <begin position="1"/>
        <end position="30"/>
    </location>
</feature>
<evidence type="ECO:0000313" key="3">
    <source>
        <dbReference type="Proteomes" id="UP001254257"/>
    </source>
</evidence>
<reference evidence="2 3" key="1">
    <citation type="submission" date="2023-09" db="EMBL/GenBank/DDBJ databases">
        <title>Whole genome shotgun sequencing (WGS) of Bosea sp. ZW T0_25, isolated from stored onions (Allium cepa).</title>
        <authorList>
            <person name="Stoll D.A."/>
            <person name="Huch M."/>
        </authorList>
    </citation>
    <scope>NUCLEOTIDE SEQUENCE [LARGE SCALE GENOMIC DNA]</scope>
    <source>
        <strain evidence="2 3">ZW T0_25</strain>
    </source>
</reference>
<evidence type="ECO:0000256" key="1">
    <source>
        <dbReference type="SAM" id="SignalP"/>
    </source>
</evidence>
<organism evidence="2 3">
    <name type="scientific">Bosea rubneri</name>
    <dbReference type="NCBI Taxonomy" id="3075434"/>
    <lineage>
        <taxon>Bacteria</taxon>
        <taxon>Pseudomonadati</taxon>
        <taxon>Pseudomonadota</taxon>
        <taxon>Alphaproteobacteria</taxon>
        <taxon>Hyphomicrobiales</taxon>
        <taxon>Boseaceae</taxon>
        <taxon>Bosea</taxon>
    </lineage>
</organism>
<sequence length="144" mass="15781">MPMIPASWFLRRAAGLLILAILLAGGGAQAATPEPTEGRYLTDILKDPVYRRAWSRMIGNPGPRERWLRADRLSGPGGPSREVWIAGRSYERADTCKRHDCGDNRFDVLFAPGGTRAVGVLRQPGRARIFGSPTAAERRTLLGV</sequence>
<accession>A0ABU3S4W3</accession>
<gene>
    <name evidence="2" type="ORF">RKE40_07890</name>
</gene>
<dbReference type="RefSeq" id="WP_316017681.1">
    <property type="nucleotide sequence ID" value="NZ_JAWDID010000008.1"/>
</dbReference>
<evidence type="ECO:0000313" key="2">
    <source>
        <dbReference type="EMBL" id="MDU0339797.1"/>
    </source>
</evidence>
<name>A0ABU3S4W3_9HYPH</name>
<dbReference type="InterPro" id="IPR036501">
    <property type="entry name" value="Inhibitor_vert_lysozyme_sf"/>
</dbReference>
<comment type="caution">
    <text evidence="2">The sequence shown here is derived from an EMBL/GenBank/DDBJ whole genome shotgun (WGS) entry which is preliminary data.</text>
</comment>
<dbReference type="Proteomes" id="UP001254257">
    <property type="component" value="Unassembled WGS sequence"/>
</dbReference>
<keyword evidence="3" id="KW-1185">Reference proteome</keyword>
<dbReference type="EMBL" id="JAWDID010000008">
    <property type="protein sequence ID" value="MDU0339797.1"/>
    <property type="molecule type" value="Genomic_DNA"/>
</dbReference>